<evidence type="ECO:0000256" key="5">
    <source>
        <dbReference type="ARBA" id="ARBA00023040"/>
    </source>
</evidence>
<dbReference type="EMBL" id="OW152821">
    <property type="protein sequence ID" value="CAH2076133.1"/>
    <property type="molecule type" value="Genomic_DNA"/>
</dbReference>
<dbReference type="Gene3D" id="1.20.1070.10">
    <property type="entry name" value="Rhodopsin 7-helix transmembrane proteins"/>
    <property type="match status" value="1"/>
</dbReference>
<feature type="domain" description="G-protein coupled receptors family 1 profile" evidence="10">
    <location>
        <begin position="49"/>
        <end position="302"/>
    </location>
</feature>
<protein>
    <recommendedName>
        <fullName evidence="10">G-protein coupled receptors family 1 profile domain-containing protein</fullName>
    </recommendedName>
</protein>
<dbReference type="SUPFAM" id="SSF81321">
    <property type="entry name" value="Family A G protein-coupled receptor-like"/>
    <property type="match status" value="1"/>
</dbReference>
<comment type="subcellular location">
    <subcellularLocation>
        <location evidence="1">Membrane</location>
        <topology evidence="1">Multi-pass membrane protein</topology>
    </subcellularLocation>
</comment>
<keyword evidence="4 9" id="KW-1133">Transmembrane helix</keyword>
<keyword evidence="8" id="KW-0807">Transducer</keyword>
<feature type="transmembrane region" description="Helical" evidence="9">
    <location>
        <begin position="30"/>
        <end position="58"/>
    </location>
</feature>
<dbReference type="PRINTS" id="PR00237">
    <property type="entry name" value="GPCRRHODOPSN"/>
</dbReference>
<keyword evidence="7" id="KW-0675">Receptor</keyword>
<dbReference type="Proteomes" id="UP000837857">
    <property type="component" value="Chromosome 9"/>
</dbReference>
<dbReference type="PANTHER" id="PTHR24243">
    <property type="entry name" value="G-PROTEIN COUPLED RECEPTOR"/>
    <property type="match status" value="1"/>
</dbReference>
<feature type="transmembrane region" description="Helical" evidence="9">
    <location>
        <begin position="288"/>
        <end position="305"/>
    </location>
</feature>
<evidence type="ECO:0000313" key="11">
    <source>
        <dbReference type="EMBL" id="CAH2076133.1"/>
    </source>
</evidence>
<feature type="transmembrane region" description="Helical" evidence="9">
    <location>
        <begin position="244"/>
        <end position="268"/>
    </location>
</feature>
<evidence type="ECO:0000256" key="8">
    <source>
        <dbReference type="ARBA" id="ARBA00023224"/>
    </source>
</evidence>
<keyword evidence="3 9" id="KW-0812">Transmembrane</keyword>
<proteinExistence type="inferred from homology"/>
<name>A0ABN8J8Q1_9NEOP</name>
<keyword evidence="5" id="KW-0297">G-protein coupled receptor</keyword>
<evidence type="ECO:0000256" key="1">
    <source>
        <dbReference type="ARBA" id="ARBA00004141"/>
    </source>
</evidence>
<gene>
    <name evidence="11" type="ORF">IPOD504_LOCUS17148</name>
</gene>
<dbReference type="CDD" id="cd00637">
    <property type="entry name" value="7tm_classA_rhodopsin-like"/>
    <property type="match status" value="1"/>
</dbReference>
<evidence type="ECO:0000256" key="3">
    <source>
        <dbReference type="ARBA" id="ARBA00022692"/>
    </source>
</evidence>
<evidence type="ECO:0000256" key="4">
    <source>
        <dbReference type="ARBA" id="ARBA00022989"/>
    </source>
</evidence>
<sequence>MSNVTEVASDFDIEQWSQFLLKVRGEEPPWTLVILVMFMLIIFLVSLVGNLLTCIVIYYDKNMHTATNYYLFNLAISDLIVTFAMLLDLYEHLSDSYKFGDVACKIHFFFVILLWNNSILIMTTLAVERYVAIWHPMLLKSSSVCRRVTKVIVIVWIIAIVETLPEVWAVELIKTKNSFVCFTVPTPYARFINGVLALLTFVIPLAIMTFVYTMIALKVNFAERSKSKNQVFNHRDNRRKVNKLITLTLSFLVCWLPFCMFRVLIFVYNMRQLMQLAKWWSIGQRVMLFHNWFSIVLNPILFSLMSTKFRKSLKNLWETKFKKQPVETQRDNAI</sequence>
<dbReference type="PANTHER" id="PTHR24243:SF208">
    <property type="entry name" value="PYROKININ-1 RECEPTOR"/>
    <property type="match status" value="1"/>
</dbReference>
<feature type="non-terminal residue" evidence="11">
    <location>
        <position position="334"/>
    </location>
</feature>
<accession>A0ABN8J8Q1</accession>
<dbReference type="InterPro" id="IPR000276">
    <property type="entry name" value="GPCR_Rhodpsn"/>
</dbReference>
<dbReference type="InterPro" id="IPR017452">
    <property type="entry name" value="GPCR_Rhodpsn_7TM"/>
</dbReference>
<evidence type="ECO:0000259" key="10">
    <source>
        <dbReference type="PROSITE" id="PS50262"/>
    </source>
</evidence>
<comment type="similarity">
    <text evidence="2">Belongs to the G-protein coupled receptor 1 family.</text>
</comment>
<feature type="transmembrane region" description="Helical" evidence="9">
    <location>
        <begin position="70"/>
        <end position="87"/>
    </location>
</feature>
<feature type="transmembrane region" description="Helical" evidence="9">
    <location>
        <begin position="107"/>
        <end position="127"/>
    </location>
</feature>
<dbReference type="Pfam" id="PF00001">
    <property type="entry name" value="7tm_1"/>
    <property type="match status" value="1"/>
</dbReference>
<evidence type="ECO:0000256" key="6">
    <source>
        <dbReference type="ARBA" id="ARBA00023136"/>
    </source>
</evidence>
<keyword evidence="6 9" id="KW-0472">Membrane</keyword>
<organism evidence="11 12">
    <name type="scientific">Iphiclides podalirius</name>
    <name type="common">scarce swallowtail</name>
    <dbReference type="NCBI Taxonomy" id="110791"/>
    <lineage>
        <taxon>Eukaryota</taxon>
        <taxon>Metazoa</taxon>
        <taxon>Ecdysozoa</taxon>
        <taxon>Arthropoda</taxon>
        <taxon>Hexapoda</taxon>
        <taxon>Insecta</taxon>
        <taxon>Pterygota</taxon>
        <taxon>Neoptera</taxon>
        <taxon>Endopterygota</taxon>
        <taxon>Lepidoptera</taxon>
        <taxon>Glossata</taxon>
        <taxon>Ditrysia</taxon>
        <taxon>Papilionoidea</taxon>
        <taxon>Papilionidae</taxon>
        <taxon>Papilioninae</taxon>
        <taxon>Iphiclides</taxon>
    </lineage>
</organism>
<dbReference type="PROSITE" id="PS50262">
    <property type="entry name" value="G_PROTEIN_RECEP_F1_2"/>
    <property type="match status" value="1"/>
</dbReference>
<evidence type="ECO:0000313" key="12">
    <source>
        <dbReference type="Proteomes" id="UP000837857"/>
    </source>
</evidence>
<evidence type="ECO:0000256" key="2">
    <source>
        <dbReference type="ARBA" id="ARBA00010663"/>
    </source>
</evidence>
<feature type="transmembrane region" description="Helical" evidence="9">
    <location>
        <begin position="148"/>
        <end position="168"/>
    </location>
</feature>
<evidence type="ECO:0000256" key="7">
    <source>
        <dbReference type="ARBA" id="ARBA00023170"/>
    </source>
</evidence>
<keyword evidence="12" id="KW-1185">Reference proteome</keyword>
<reference evidence="11" key="1">
    <citation type="submission" date="2022-03" db="EMBL/GenBank/DDBJ databases">
        <authorList>
            <person name="Martin H S."/>
        </authorList>
    </citation>
    <scope>NUCLEOTIDE SEQUENCE</scope>
</reference>
<feature type="transmembrane region" description="Helical" evidence="9">
    <location>
        <begin position="188"/>
        <end position="217"/>
    </location>
</feature>
<evidence type="ECO:0000256" key="9">
    <source>
        <dbReference type="SAM" id="Phobius"/>
    </source>
</evidence>